<sequence length="60" mass="6618">REVDMAEKTMVEAVRDAMEGMQGFVGTGGVFNFSAEDHNGLDIEAFEMMTVKDGKFAKLK</sequence>
<name>A0A0F9DKP7_9ZZZZ</name>
<dbReference type="InterPro" id="IPR028082">
    <property type="entry name" value="Peripla_BP_I"/>
</dbReference>
<feature type="non-terminal residue" evidence="1">
    <location>
        <position position="1"/>
    </location>
</feature>
<accession>A0A0F9DKP7</accession>
<dbReference type="SUPFAM" id="SSF53822">
    <property type="entry name" value="Periplasmic binding protein-like I"/>
    <property type="match status" value="1"/>
</dbReference>
<evidence type="ECO:0008006" key="2">
    <source>
        <dbReference type="Google" id="ProtNLM"/>
    </source>
</evidence>
<dbReference type="Gene3D" id="3.40.50.2300">
    <property type="match status" value="2"/>
</dbReference>
<gene>
    <name evidence="1" type="ORF">LCGC14_2265500</name>
</gene>
<reference evidence="1" key="1">
    <citation type="journal article" date="2015" name="Nature">
        <title>Complex archaea that bridge the gap between prokaryotes and eukaryotes.</title>
        <authorList>
            <person name="Spang A."/>
            <person name="Saw J.H."/>
            <person name="Jorgensen S.L."/>
            <person name="Zaremba-Niedzwiedzka K."/>
            <person name="Martijn J."/>
            <person name="Lind A.E."/>
            <person name="van Eijk R."/>
            <person name="Schleper C."/>
            <person name="Guy L."/>
            <person name="Ettema T.J."/>
        </authorList>
    </citation>
    <scope>NUCLEOTIDE SEQUENCE</scope>
</reference>
<organism evidence="1">
    <name type="scientific">marine sediment metagenome</name>
    <dbReference type="NCBI Taxonomy" id="412755"/>
    <lineage>
        <taxon>unclassified sequences</taxon>
        <taxon>metagenomes</taxon>
        <taxon>ecological metagenomes</taxon>
    </lineage>
</organism>
<protein>
    <recommendedName>
        <fullName evidence="2">Leucine-binding protein domain-containing protein</fullName>
    </recommendedName>
</protein>
<evidence type="ECO:0000313" key="1">
    <source>
        <dbReference type="EMBL" id="KKL54431.1"/>
    </source>
</evidence>
<comment type="caution">
    <text evidence="1">The sequence shown here is derived from an EMBL/GenBank/DDBJ whole genome shotgun (WGS) entry which is preliminary data.</text>
</comment>
<dbReference type="EMBL" id="LAZR01031202">
    <property type="protein sequence ID" value="KKL54431.1"/>
    <property type="molecule type" value="Genomic_DNA"/>
</dbReference>
<dbReference type="AlphaFoldDB" id="A0A0F9DKP7"/>
<proteinExistence type="predicted"/>